<name>A0ABX8ICI7_9GAMM</name>
<gene>
    <name evidence="1" type="ORF">KQ249_12650</name>
</gene>
<dbReference type="Proteomes" id="UP000683442">
    <property type="component" value="Chromosome"/>
</dbReference>
<dbReference type="EMBL" id="CP076686">
    <property type="protein sequence ID" value="QWV11545.1"/>
    <property type="molecule type" value="Genomic_DNA"/>
</dbReference>
<evidence type="ECO:0000313" key="1">
    <source>
        <dbReference type="EMBL" id="QWV11545.1"/>
    </source>
</evidence>
<keyword evidence="2" id="KW-1185">Reference proteome</keyword>
<evidence type="ECO:0000313" key="2">
    <source>
        <dbReference type="Proteomes" id="UP000683442"/>
    </source>
</evidence>
<dbReference type="RefSeq" id="WP_014577084.1">
    <property type="nucleotide sequence ID" value="NZ_CP076686.1"/>
</dbReference>
<dbReference type="GeneID" id="78560299"/>
<protein>
    <submittedName>
        <fullName evidence="1">Uncharacterized protein</fullName>
    </submittedName>
</protein>
<sequence length="387" mass="43755">MEGIEVIINIFAQMISAFWADHLPVIGSFARDIAVAVSAVWAVWAGQKGLRKYLYDEDLKERAKRVRSANEVAHHEARKVLEDIESTDTNTRPVTEDDLDAYRNWAEKLNRATRGSSSSVQTYAFFLRQFLSVVKPNYKSQYGASESIVTLDLLNLVYAIAHMIAHEAAHIVDVPDYPELKKNLSKGKGAYRVVPKHTSVRFPGGRYGLDLNPQSEPAHEFYSAVVAVTSSRVLRKECLRIIRSNLPVVQKLFRYGIYFPPRLDVDRTLGPNSLPILFSGQLYLIGLKRDFVAAEKQSGYVWKAWYAELGGGIKFTNTSEWLSHIGKNYFDLVNDSQEFNKNFQKATVYAGEIIEVPVPESEVKKLSLLRKWALKKWLGKLGVPTKG</sequence>
<proteinExistence type="predicted"/>
<reference evidence="1 2" key="1">
    <citation type="submission" date="2021-06" db="EMBL/GenBank/DDBJ databases">
        <title>Microbial metabolic specificity influences pelagic lipid remineralization.</title>
        <authorList>
            <person name="Behrendt L."/>
            <person name="Hunter J.E."/>
            <person name="Alcolombri U."/>
            <person name="Smriga S."/>
            <person name="Mincer T."/>
            <person name="Lowenstein D.P."/>
            <person name="Peaudecerf F.J."/>
            <person name="Fernandez V.I."/>
            <person name="Fredricks H."/>
            <person name="Almblad H."/>
            <person name="Harrison J.J."/>
            <person name="Stocker R."/>
            <person name="Van Mooy B.A.S."/>
        </authorList>
    </citation>
    <scope>NUCLEOTIDE SEQUENCE [LARGE SCALE GENOMIC DNA]</scope>
    <source>
        <strain evidence="1 2">HP15-B</strain>
    </source>
</reference>
<accession>A0ABX8ICI7</accession>
<organism evidence="1 2">
    <name type="scientific">Marinobacter adhaerens</name>
    <dbReference type="NCBI Taxonomy" id="1033846"/>
    <lineage>
        <taxon>Bacteria</taxon>
        <taxon>Pseudomonadati</taxon>
        <taxon>Pseudomonadota</taxon>
        <taxon>Gammaproteobacteria</taxon>
        <taxon>Pseudomonadales</taxon>
        <taxon>Marinobacteraceae</taxon>
        <taxon>Marinobacter</taxon>
    </lineage>
</organism>